<sequence length="145" mass="15729">MSVCERCIKGKERGGKVADKETATESRMRRANGRVADEASTDGVADEKAVESRIKRGGGVADKERRRIAVEEKRCERRSGDGVGVRASGRCERKERAMESRRTMMMEVADDGNGGGDSAGDDNAKGGEGGLVGWFAQRRDEEDGF</sequence>
<protein>
    <submittedName>
        <fullName evidence="2">Uncharacterized protein</fullName>
    </submittedName>
</protein>
<accession>A0AAP0PYH4</accession>
<dbReference type="Proteomes" id="UP001420932">
    <property type="component" value="Unassembled WGS sequence"/>
</dbReference>
<feature type="compositionally biased region" description="Basic and acidic residues" evidence="1">
    <location>
        <begin position="89"/>
        <end position="104"/>
    </location>
</feature>
<organism evidence="2 3">
    <name type="scientific">Stephania yunnanensis</name>
    <dbReference type="NCBI Taxonomy" id="152371"/>
    <lineage>
        <taxon>Eukaryota</taxon>
        <taxon>Viridiplantae</taxon>
        <taxon>Streptophyta</taxon>
        <taxon>Embryophyta</taxon>
        <taxon>Tracheophyta</taxon>
        <taxon>Spermatophyta</taxon>
        <taxon>Magnoliopsida</taxon>
        <taxon>Ranunculales</taxon>
        <taxon>Menispermaceae</taxon>
        <taxon>Menispermoideae</taxon>
        <taxon>Cissampelideae</taxon>
        <taxon>Stephania</taxon>
    </lineage>
</organism>
<evidence type="ECO:0000313" key="2">
    <source>
        <dbReference type="EMBL" id="KAK9161062.1"/>
    </source>
</evidence>
<feature type="compositionally biased region" description="Basic and acidic residues" evidence="1">
    <location>
        <begin position="14"/>
        <end position="28"/>
    </location>
</feature>
<proteinExistence type="predicted"/>
<dbReference type="AlphaFoldDB" id="A0AAP0PYH4"/>
<gene>
    <name evidence="2" type="ORF">Syun_007403</name>
</gene>
<feature type="region of interest" description="Disordered" evidence="1">
    <location>
        <begin position="14"/>
        <end position="49"/>
    </location>
</feature>
<evidence type="ECO:0000313" key="3">
    <source>
        <dbReference type="Proteomes" id="UP001420932"/>
    </source>
</evidence>
<keyword evidence="3" id="KW-1185">Reference proteome</keyword>
<comment type="caution">
    <text evidence="2">The sequence shown here is derived from an EMBL/GenBank/DDBJ whole genome shotgun (WGS) entry which is preliminary data.</text>
</comment>
<feature type="region of interest" description="Disordered" evidence="1">
    <location>
        <begin position="75"/>
        <end position="145"/>
    </location>
</feature>
<name>A0AAP0PYH4_9MAGN</name>
<dbReference type="EMBL" id="JBBNAF010000003">
    <property type="protein sequence ID" value="KAK9161062.1"/>
    <property type="molecule type" value="Genomic_DNA"/>
</dbReference>
<evidence type="ECO:0000256" key="1">
    <source>
        <dbReference type="SAM" id="MobiDB-lite"/>
    </source>
</evidence>
<reference evidence="2 3" key="1">
    <citation type="submission" date="2024-01" db="EMBL/GenBank/DDBJ databases">
        <title>Genome assemblies of Stephania.</title>
        <authorList>
            <person name="Yang L."/>
        </authorList>
    </citation>
    <scope>NUCLEOTIDE SEQUENCE [LARGE SCALE GENOMIC DNA]</scope>
    <source>
        <strain evidence="2">YNDBR</strain>
        <tissue evidence="2">Leaf</tissue>
    </source>
</reference>